<dbReference type="InterPro" id="IPR015943">
    <property type="entry name" value="WD40/YVTN_repeat-like_dom_sf"/>
</dbReference>
<proteinExistence type="inferred from homology"/>
<dbReference type="Gene3D" id="2.130.10.10">
    <property type="entry name" value="YVTN repeat-like/Quinoprotein amine dehydrogenase"/>
    <property type="match status" value="1"/>
</dbReference>
<dbReference type="FunCoup" id="A0A2V0NRS4">
    <property type="interactions" value="2257"/>
</dbReference>
<feature type="repeat" description="WD" evidence="6">
    <location>
        <begin position="104"/>
        <end position="139"/>
    </location>
</feature>
<dbReference type="PANTHER" id="PTHR19861:SF0">
    <property type="entry name" value="WD REPEAT-CONTAINING PROTEIN 82"/>
    <property type="match status" value="1"/>
</dbReference>
<dbReference type="InterPro" id="IPR036322">
    <property type="entry name" value="WD40_repeat_dom_sf"/>
</dbReference>
<evidence type="ECO:0000256" key="1">
    <source>
        <dbReference type="ARBA" id="ARBA00004123"/>
    </source>
</evidence>
<keyword evidence="4" id="KW-0677">Repeat</keyword>
<protein>
    <submittedName>
        <fullName evidence="7">Uncharacterized protein</fullName>
    </submittedName>
</protein>
<dbReference type="STRING" id="307507.A0A2V0NRS4"/>
<organism evidence="7 8">
    <name type="scientific">Raphidocelis subcapitata</name>
    <dbReference type="NCBI Taxonomy" id="307507"/>
    <lineage>
        <taxon>Eukaryota</taxon>
        <taxon>Viridiplantae</taxon>
        <taxon>Chlorophyta</taxon>
        <taxon>core chlorophytes</taxon>
        <taxon>Chlorophyceae</taxon>
        <taxon>CS clade</taxon>
        <taxon>Sphaeropleales</taxon>
        <taxon>Selenastraceae</taxon>
        <taxon>Raphidocelis</taxon>
    </lineage>
</organism>
<sequence length="339" mass="36538">MRLNDDVVRGFELGRVYKSRQPYNSAAFHRVYDLLVAATDDDELHLFDLREGKPHRPPLPCRKYGAAAVAWTHSHTDVLHASTKGNSHAVRYLSVESNQYHQYFEGHQARVTCVDMSPKNDTFLSAGQDRTVRLWDLRTPICQAVLSAPAQPVAAFDQQGLVFAVGADSGVVRLYDARGYTKGPFETFVVPELVNTPTPFRQLLFSNDGNTLVAVAGRTAYVLDAFAGALKHAVRLGGPETAAPSQVSLSFDGAYLISGCDATGAVGVWSAATGSRVAEWRAAAADAPPRVAAWAPRRLMAVSGSMALAFWIPGPAALERAAAAAAVQQQQQQQHGAPK</sequence>
<comment type="caution">
    <text evidence="7">The sequence shown here is derived from an EMBL/GenBank/DDBJ whole genome shotgun (WGS) entry which is preliminary data.</text>
</comment>
<dbReference type="Pfam" id="PF00400">
    <property type="entry name" value="WD40"/>
    <property type="match status" value="1"/>
</dbReference>
<reference evidence="7 8" key="1">
    <citation type="journal article" date="2018" name="Sci. Rep.">
        <title>Raphidocelis subcapitata (=Pseudokirchneriella subcapitata) provides an insight into genome evolution and environmental adaptations in the Sphaeropleales.</title>
        <authorList>
            <person name="Suzuki S."/>
            <person name="Yamaguchi H."/>
            <person name="Nakajima N."/>
            <person name="Kawachi M."/>
        </authorList>
    </citation>
    <scope>NUCLEOTIDE SEQUENCE [LARGE SCALE GENOMIC DNA]</scope>
    <source>
        <strain evidence="7 8">NIES-35</strain>
    </source>
</reference>
<evidence type="ECO:0000256" key="3">
    <source>
        <dbReference type="ARBA" id="ARBA00022574"/>
    </source>
</evidence>
<dbReference type="PANTHER" id="PTHR19861">
    <property type="entry name" value="WD40 REPEAT PROTEIN SWD2"/>
    <property type="match status" value="1"/>
</dbReference>
<dbReference type="AlphaFoldDB" id="A0A2V0NRS4"/>
<keyword evidence="8" id="KW-1185">Reference proteome</keyword>
<gene>
    <name evidence="7" type="ORF">Rsub_02725</name>
</gene>
<dbReference type="SMART" id="SM00320">
    <property type="entry name" value="WD40"/>
    <property type="match status" value="4"/>
</dbReference>
<evidence type="ECO:0000256" key="6">
    <source>
        <dbReference type="PROSITE-ProRule" id="PRU00221"/>
    </source>
</evidence>
<dbReference type="Proteomes" id="UP000247498">
    <property type="component" value="Unassembled WGS sequence"/>
</dbReference>
<dbReference type="OrthoDB" id="27537at2759"/>
<evidence type="ECO:0000313" key="7">
    <source>
        <dbReference type="EMBL" id="GBF90019.1"/>
    </source>
</evidence>
<dbReference type="PROSITE" id="PS50294">
    <property type="entry name" value="WD_REPEATS_REGION"/>
    <property type="match status" value="1"/>
</dbReference>
<dbReference type="GO" id="GO:0003682">
    <property type="term" value="F:chromatin binding"/>
    <property type="evidence" value="ECO:0007669"/>
    <property type="project" value="TreeGrafter"/>
</dbReference>
<dbReference type="EMBL" id="BDRX01000014">
    <property type="protein sequence ID" value="GBF90019.1"/>
    <property type="molecule type" value="Genomic_DNA"/>
</dbReference>
<evidence type="ECO:0000256" key="5">
    <source>
        <dbReference type="ARBA" id="ARBA00023242"/>
    </source>
</evidence>
<dbReference type="GO" id="GO:0048188">
    <property type="term" value="C:Set1C/COMPASS complex"/>
    <property type="evidence" value="ECO:0007669"/>
    <property type="project" value="TreeGrafter"/>
</dbReference>
<dbReference type="InterPro" id="IPR001680">
    <property type="entry name" value="WD40_rpt"/>
</dbReference>
<name>A0A2V0NRS4_9CHLO</name>
<dbReference type="GO" id="GO:0016070">
    <property type="term" value="P:RNA metabolic process"/>
    <property type="evidence" value="ECO:0007669"/>
    <property type="project" value="UniProtKB-ARBA"/>
</dbReference>
<comment type="subcellular location">
    <subcellularLocation>
        <location evidence="1">Nucleus</location>
    </subcellularLocation>
</comment>
<keyword evidence="3 6" id="KW-0853">WD repeat</keyword>
<comment type="similarity">
    <text evidence="2">Belongs to the WD repeat SWD2 family.</text>
</comment>
<evidence type="ECO:0000256" key="4">
    <source>
        <dbReference type="ARBA" id="ARBA00022737"/>
    </source>
</evidence>
<dbReference type="SUPFAM" id="SSF50978">
    <property type="entry name" value="WD40 repeat-like"/>
    <property type="match status" value="1"/>
</dbReference>
<evidence type="ECO:0000256" key="2">
    <source>
        <dbReference type="ARBA" id="ARBA00005616"/>
    </source>
</evidence>
<evidence type="ECO:0000313" key="8">
    <source>
        <dbReference type="Proteomes" id="UP000247498"/>
    </source>
</evidence>
<dbReference type="InterPro" id="IPR037867">
    <property type="entry name" value="Swd2/WDR82"/>
</dbReference>
<dbReference type="PROSITE" id="PS50082">
    <property type="entry name" value="WD_REPEATS_2"/>
    <property type="match status" value="1"/>
</dbReference>
<accession>A0A2V0NRS4</accession>
<keyword evidence="5" id="KW-0539">Nucleus</keyword>
<dbReference type="InParanoid" id="A0A2V0NRS4"/>